<dbReference type="STRING" id="652787.SAMN05216490_1884"/>
<proteinExistence type="predicted"/>
<evidence type="ECO:0000313" key="3">
    <source>
        <dbReference type="Proteomes" id="UP000199679"/>
    </source>
</evidence>
<evidence type="ECO:0000256" key="1">
    <source>
        <dbReference type="SAM" id="Phobius"/>
    </source>
</evidence>
<name>A0A1H1VC27_MUCMA</name>
<dbReference type="AlphaFoldDB" id="A0A1H1VC27"/>
<gene>
    <name evidence="2" type="ORF">SAMN05216490_1884</name>
</gene>
<evidence type="ECO:0000313" key="2">
    <source>
        <dbReference type="EMBL" id="SDS82233.1"/>
    </source>
</evidence>
<keyword evidence="1" id="KW-0472">Membrane</keyword>
<keyword evidence="1" id="KW-1133">Transmembrane helix</keyword>
<keyword evidence="3" id="KW-1185">Reference proteome</keyword>
<accession>A0A1H1VC27</accession>
<keyword evidence="1" id="KW-0812">Transmembrane</keyword>
<dbReference type="OrthoDB" id="798374at2"/>
<dbReference type="Proteomes" id="UP000199679">
    <property type="component" value="Chromosome I"/>
</dbReference>
<sequence length="103" mass="11694">MDSADNVFLYIIGYIIAFVVGIFITRAVFSIPKFLKLQAAQLEVLVEIAKQQGVKPEVLFMIHSSNDLRTRAQTNEEIRAEAQKSRIFSDEALEREALSHPKE</sequence>
<organism evidence="2 3">
    <name type="scientific">Mucilaginibacter mallensis</name>
    <dbReference type="NCBI Taxonomy" id="652787"/>
    <lineage>
        <taxon>Bacteria</taxon>
        <taxon>Pseudomonadati</taxon>
        <taxon>Bacteroidota</taxon>
        <taxon>Sphingobacteriia</taxon>
        <taxon>Sphingobacteriales</taxon>
        <taxon>Sphingobacteriaceae</taxon>
        <taxon>Mucilaginibacter</taxon>
    </lineage>
</organism>
<reference evidence="2 3" key="1">
    <citation type="submission" date="2016-10" db="EMBL/GenBank/DDBJ databases">
        <authorList>
            <person name="de Groot N.N."/>
        </authorList>
    </citation>
    <scope>NUCLEOTIDE SEQUENCE [LARGE SCALE GENOMIC DNA]</scope>
    <source>
        <strain evidence="2 3">MP1X4</strain>
    </source>
</reference>
<feature type="transmembrane region" description="Helical" evidence="1">
    <location>
        <begin position="6"/>
        <end position="29"/>
    </location>
</feature>
<dbReference type="EMBL" id="LT629740">
    <property type="protein sequence ID" value="SDS82233.1"/>
    <property type="molecule type" value="Genomic_DNA"/>
</dbReference>
<protein>
    <submittedName>
        <fullName evidence="2">Uncharacterized protein</fullName>
    </submittedName>
</protein>
<dbReference type="RefSeq" id="WP_091371552.1">
    <property type="nucleotide sequence ID" value="NZ_LT629740.1"/>
</dbReference>